<sequence>MNDIFADMLDISIVIYLDDILIYSNNPAEHWKHVHKVLHRLRANWLYCKGSKCEFHWDSMEYLGYILSPEGLCMSKDKVKAILDWPVPWKVKDIQSFLGFANFYCCFIHEYSDIVIPLTCLTRKGTPWKFDDKCMATFNELKQAFTHAHILTHWVPDQQLVMETNASDYAIAAILFIYLEDGKIHPIAFLSQSLHNAELNYNTHDKELLAIFEAFKYWHHYLEGSVDYRCCYGSQES</sequence>
<dbReference type="InterPro" id="IPR043128">
    <property type="entry name" value="Rev_trsase/Diguanyl_cyclase"/>
</dbReference>
<keyword evidence="5" id="KW-1185">Reference proteome</keyword>
<dbReference type="SUPFAM" id="SSF56672">
    <property type="entry name" value="DNA/RNA polymerases"/>
    <property type="match status" value="1"/>
</dbReference>
<evidence type="ECO:0000256" key="1">
    <source>
        <dbReference type="ARBA" id="ARBA00023268"/>
    </source>
</evidence>
<proteinExistence type="predicted"/>
<reference evidence="5" key="1">
    <citation type="journal article" date="2017" name="Nat. Ecol. Evol.">
        <title>Genome expansion and lineage-specific genetic innovations in the forest pathogenic fungi Armillaria.</title>
        <authorList>
            <person name="Sipos G."/>
            <person name="Prasanna A.N."/>
            <person name="Walter M.C."/>
            <person name="O'Connor E."/>
            <person name="Balint B."/>
            <person name="Krizsan K."/>
            <person name="Kiss B."/>
            <person name="Hess J."/>
            <person name="Varga T."/>
            <person name="Slot J."/>
            <person name="Riley R."/>
            <person name="Boka B."/>
            <person name="Rigling D."/>
            <person name="Barry K."/>
            <person name="Lee J."/>
            <person name="Mihaltcheva S."/>
            <person name="LaButti K."/>
            <person name="Lipzen A."/>
            <person name="Waldron R."/>
            <person name="Moloney N.M."/>
            <person name="Sperisen C."/>
            <person name="Kredics L."/>
            <person name="Vagvoelgyi C."/>
            <person name="Patrignani A."/>
            <person name="Fitzpatrick D."/>
            <person name="Nagy I."/>
            <person name="Doyle S."/>
            <person name="Anderson J.B."/>
            <person name="Grigoriev I.V."/>
            <person name="Gueldener U."/>
            <person name="Muensterkoetter M."/>
            <person name="Nagy L.G."/>
        </authorList>
    </citation>
    <scope>NUCLEOTIDE SEQUENCE [LARGE SCALE GENOMIC DNA]</scope>
    <source>
        <strain evidence="5">C18/9</strain>
    </source>
</reference>
<dbReference type="InterPro" id="IPR000477">
    <property type="entry name" value="RT_dom"/>
</dbReference>
<name>A0A284QTS5_ARMOS</name>
<evidence type="ECO:0000313" key="5">
    <source>
        <dbReference type="Proteomes" id="UP000219338"/>
    </source>
</evidence>
<evidence type="ECO:0000313" key="4">
    <source>
        <dbReference type="EMBL" id="SJK99885.1"/>
    </source>
</evidence>
<dbReference type="InterPro" id="IPR043502">
    <property type="entry name" value="DNA/RNA_pol_sf"/>
</dbReference>
<dbReference type="PANTHER" id="PTHR37984">
    <property type="entry name" value="PROTEIN CBG26694"/>
    <property type="match status" value="1"/>
</dbReference>
<dbReference type="PANTHER" id="PTHR37984:SF5">
    <property type="entry name" value="PROTEIN NYNRIN-LIKE"/>
    <property type="match status" value="1"/>
</dbReference>
<accession>A0A284QTS5</accession>
<evidence type="ECO:0008006" key="6">
    <source>
        <dbReference type="Google" id="ProtNLM"/>
    </source>
</evidence>
<dbReference type="GO" id="GO:0003824">
    <property type="term" value="F:catalytic activity"/>
    <property type="evidence" value="ECO:0007669"/>
    <property type="project" value="UniProtKB-KW"/>
</dbReference>
<keyword evidence="1" id="KW-0511">Multifunctional enzyme</keyword>
<dbReference type="InterPro" id="IPR050951">
    <property type="entry name" value="Retrovirus_Pol_polyprotein"/>
</dbReference>
<dbReference type="Proteomes" id="UP000219338">
    <property type="component" value="Unassembled WGS sequence"/>
</dbReference>
<dbReference type="Pfam" id="PF00078">
    <property type="entry name" value="RVT_1"/>
    <property type="match status" value="1"/>
</dbReference>
<protein>
    <recommendedName>
        <fullName evidence="6">Reverse transcriptase domain-containing protein</fullName>
    </recommendedName>
</protein>
<dbReference type="InterPro" id="IPR041577">
    <property type="entry name" value="RT_RNaseH_2"/>
</dbReference>
<evidence type="ECO:0000259" key="3">
    <source>
        <dbReference type="Pfam" id="PF17919"/>
    </source>
</evidence>
<dbReference type="AlphaFoldDB" id="A0A284QTS5"/>
<dbReference type="Pfam" id="PF17919">
    <property type="entry name" value="RT_RNaseH_2"/>
    <property type="match status" value="1"/>
</dbReference>
<evidence type="ECO:0000259" key="2">
    <source>
        <dbReference type="Pfam" id="PF00078"/>
    </source>
</evidence>
<gene>
    <name evidence="4" type="ORF">ARMOST_03196</name>
</gene>
<dbReference type="Gene3D" id="3.30.70.270">
    <property type="match status" value="2"/>
</dbReference>
<dbReference type="FunFam" id="3.30.70.270:FF:000020">
    <property type="entry name" value="Transposon Tf2-6 polyprotein-like Protein"/>
    <property type="match status" value="1"/>
</dbReference>
<dbReference type="EMBL" id="FUEG01000002">
    <property type="protein sequence ID" value="SJK99885.1"/>
    <property type="molecule type" value="Genomic_DNA"/>
</dbReference>
<dbReference type="OMA" id="ITIELEF"/>
<feature type="domain" description="Reverse transcriptase" evidence="2">
    <location>
        <begin position="1"/>
        <end position="67"/>
    </location>
</feature>
<dbReference type="OrthoDB" id="3018369at2759"/>
<feature type="domain" description="Reverse transcriptase/retrotransposon-derived protein RNase H-like" evidence="3">
    <location>
        <begin position="131"/>
        <end position="225"/>
    </location>
</feature>
<organism evidence="4 5">
    <name type="scientific">Armillaria ostoyae</name>
    <name type="common">Armillaria root rot fungus</name>
    <dbReference type="NCBI Taxonomy" id="47428"/>
    <lineage>
        <taxon>Eukaryota</taxon>
        <taxon>Fungi</taxon>
        <taxon>Dikarya</taxon>
        <taxon>Basidiomycota</taxon>
        <taxon>Agaricomycotina</taxon>
        <taxon>Agaricomycetes</taxon>
        <taxon>Agaricomycetidae</taxon>
        <taxon>Agaricales</taxon>
        <taxon>Marasmiineae</taxon>
        <taxon>Physalacriaceae</taxon>
        <taxon>Armillaria</taxon>
    </lineage>
</organism>
<dbReference type="STRING" id="47428.A0A284QTS5"/>
<dbReference type="FunFam" id="3.30.70.270:FF:000003">
    <property type="entry name" value="Transposon Ty3-G Gag-Pol polyprotein"/>
    <property type="match status" value="1"/>
</dbReference>